<proteinExistence type="predicted"/>
<dbReference type="EMBL" id="JBGOSP010000085">
    <property type="protein sequence ID" value="MFA3843868.1"/>
    <property type="molecule type" value="Genomic_DNA"/>
</dbReference>
<feature type="domain" description="ABM" evidence="1">
    <location>
        <begin position="11"/>
        <end position="101"/>
    </location>
</feature>
<dbReference type="InterPro" id="IPR050744">
    <property type="entry name" value="AI-2_Isomerase_LsrG"/>
</dbReference>
<gene>
    <name evidence="2" type="ORF">ACEG43_48735</name>
</gene>
<dbReference type="RefSeq" id="WP_372567646.1">
    <property type="nucleotide sequence ID" value="NZ_JBGOSP010000085.1"/>
</dbReference>
<keyword evidence="2" id="KW-0560">Oxidoreductase</keyword>
<sequence>MNTDTTASDARHIICTVRAQTAHRDKVQELLLELVGPARAEPGCLYYDINQQTDESDTFYIVDGWASDEAIAEHTVHPNVARVVDQLAPLLAVPLHVTTSIRVSDA</sequence>
<dbReference type="PROSITE" id="PS51725">
    <property type="entry name" value="ABM"/>
    <property type="match status" value="1"/>
</dbReference>
<protein>
    <submittedName>
        <fullName evidence="2">Quinol monooxygenase</fullName>
        <ecNumber evidence="2">1.-.-.-</ecNumber>
    </submittedName>
</protein>
<evidence type="ECO:0000313" key="3">
    <source>
        <dbReference type="Proteomes" id="UP001571476"/>
    </source>
</evidence>
<dbReference type="Gene3D" id="3.30.70.100">
    <property type="match status" value="1"/>
</dbReference>
<dbReference type="Proteomes" id="UP001571476">
    <property type="component" value="Unassembled WGS sequence"/>
</dbReference>
<dbReference type="EC" id="1.-.-.-" evidence="2"/>
<dbReference type="PANTHER" id="PTHR33336">
    <property type="entry name" value="QUINOL MONOOXYGENASE YGIN-RELATED"/>
    <property type="match status" value="1"/>
</dbReference>
<keyword evidence="2" id="KW-0503">Monooxygenase</keyword>
<reference evidence="2 3" key="1">
    <citation type="submission" date="2024-08" db="EMBL/GenBank/DDBJ databases">
        <title>Genome sequence of Streptomyces aureus CACIA-1.46HGO.</title>
        <authorList>
            <person name="Evangelista-Martinez Z."/>
        </authorList>
    </citation>
    <scope>NUCLEOTIDE SEQUENCE [LARGE SCALE GENOMIC DNA]</scope>
    <source>
        <strain evidence="2 3">CACIA-1.46HGO</strain>
    </source>
</reference>
<evidence type="ECO:0000313" key="2">
    <source>
        <dbReference type="EMBL" id="MFA3843868.1"/>
    </source>
</evidence>
<dbReference type="GO" id="GO:0004497">
    <property type="term" value="F:monooxygenase activity"/>
    <property type="evidence" value="ECO:0007669"/>
    <property type="project" value="UniProtKB-KW"/>
</dbReference>
<keyword evidence="3" id="KW-1185">Reference proteome</keyword>
<dbReference type="Pfam" id="PF03992">
    <property type="entry name" value="ABM"/>
    <property type="match status" value="1"/>
</dbReference>
<evidence type="ECO:0000259" key="1">
    <source>
        <dbReference type="PROSITE" id="PS51725"/>
    </source>
</evidence>
<comment type="caution">
    <text evidence="2">The sequence shown here is derived from an EMBL/GenBank/DDBJ whole genome shotgun (WGS) entry which is preliminary data.</text>
</comment>
<dbReference type="PANTHER" id="PTHR33336:SF3">
    <property type="entry name" value="ABM DOMAIN-CONTAINING PROTEIN"/>
    <property type="match status" value="1"/>
</dbReference>
<name>A0ABV4T3B1_9ACTN</name>
<dbReference type="InterPro" id="IPR011008">
    <property type="entry name" value="Dimeric_a/b-barrel"/>
</dbReference>
<dbReference type="SUPFAM" id="SSF54909">
    <property type="entry name" value="Dimeric alpha+beta barrel"/>
    <property type="match status" value="1"/>
</dbReference>
<dbReference type="InterPro" id="IPR007138">
    <property type="entry name" value="ABM_dom"/>
</dbReference>
<accession>A0ABV4T3B1</accession>
<organism evidence="2 3">
    <name type="scientific">Streptomyces aureus</name>
    <dbReference type="NCBI Taxonomy" id="193461"/>
    <lineage>
        <taxon>Bacteria</taxon>
        <taxon>Bacillati</taxon>
        <taxon>Actinomycetota</taxon>
        <taxon>Actinomycetes</taxon>
        <taxon>Kitasatosporales</taxon>
        <taxon>Streptomycetaceae</taxon>
        <taxon>Streptomyces</taxon>
    </lineage>
</organism>